<evidence type="ECO:0000256" key="5">
    <source>
        <dbReference type="ARBA" id="ARBA00022741"/>
    </source>
</evidence>
<dbReference type="Gene3D" id="3.30.450.20">
    <property type="entry name" value="PAS domain"/>
    <property type="match status" value="5"/>
</dbReference>
<keyword evidence="4" id="KW-0808">Transferase</keyword>
<feature type="domain" description="PAC" evidence="13">
    <location>
        <begin position="234"/>
        <end position="288"/>
    </location>
</feature>
<dbReference type="Gene3D" id="3.10.580.10">
    <property type="entry name" value="CBS-domain"/>
    <property type="match status" value="1"/>
</dbReference>
<dbReference type="PROSITE" id="PS50109">
    <property type="entry name" value="HIS_KIN"/>
    <property type="match status" value="1"/>
</dbReference>
<evidence type="ECO:0000256" key="8">
    <source>
        <dbReference type="ARBA" id="ARBA00023012"/>
    </source>
</evidence>
<dbReference type="FunFam" id="3.30.450.20:FF:000099">
    <property type="entry name" value="Sensory box sensor histidine kinase"/>
    <property type="match status" value="1"/>
</dbReference>
<dbReference type="CDD" id="cd00082">
    <property type="entry name" value="HisKA"/>
    <property type="match status" value="1"/>
</dbReference>
<name>A0A2N6K6H2_FISMU</name>
<dbReference type="InterPro" id="IPR003594">
    <property type="entry name" value="HATPase_dom"/>
</dbReference>
<keyword evidence="9" id="KW-0129">CBS domain</keyword>
<dbReference type="Gene3D" id="3.30.565.10">
    <property type="entry name" value="Histidine kinase-like ATPase, C-terminal domain"/>
    <property type="match status" value="1"/>
</dbReference>
<feature type="domain" description="PAS" evidence="12">
    <location>
        <begin position="677"/>
        <end position="751"/>
    </location>
</feature>
<feature type="domain" description="CBS" evidence="14">
    <location>
        <begin position="17"/>
        <end position="77"/>
    </location>
</feature>
<dbReference type="PROSITE" id="PS50113">
    <property type="entry name" value="PAC"/>
    <property type="match status" value="5"/>
</dbReference>
<comment type="caution">
    <text evidence="15">The sequence shown here is derived from an EMBL/GenBank/DDBJ whole genome shotgun (WGS) entry which is preliminary data.</text>
</comment>
<dbReference type="SUPFAM" id="SSF55874">
    <property type="entry name" value="ATPase domain of HSP90 chaperone/DNA topoisomerase II/histidine kinase"/>
    <property type="match status" value="1"/>
</dbReference>
<evidence type="ECO:0000259" key="12">
    <source>
        <dbReference type="PROSITE" id="PS50112"/>
    </source>
</evidence>
<proteinExistence type="predicted"/>
<dbReference type="Gene3D" id="1.10.287.130">
    <property type="match status" value="1"/>
</dbReference>
<evidence type="ECO:0000259" key="11">
    <source>
        <dbReference type="PROSITE" id="PS50109"/>
    </source>
</evidence>
<accession>A0A2N6K6H2</accession>
<evidence type="ECO:0000256" key="1">
    <source>
        <dbReference type="ARBA" id="ARBA00000085"/>
    </source>
</evidence>
<dbReference type="PANTHER" id="PTHR43304:SF1">
    <property type="entry name" value="PAC DOMAIN-CONTAINING PROTEIN"/>
    <property type="match status" value="1"/>
</dbReference>
<sequence>MHALTQLMSLPSVDTVIDFSPLTVTPDMSLLDAVALMHQQQASYVLVVENLLADKMRVLGWFTDQDVIRLVCCKFDFQAATISQVMTFTAISLKYSQVQVTNITFLLSFLQQYQLPLLPIVDEESQLVGIVTFKTIYQALQITPSSPCQLVDTIEQLRLFESAVVNANDAIIITTADALDEPFGPQIVYVNEAFTRISGWSSAEVIGKTPRILQGEFSDRTQLDRIRTALQNGLPIRAELINYHKNGSTYWVEINIVPIADVQGKITHFVSVQRDITEQKQENIELETRVEERTQALQKSEERFRFLAESIPQQVWIAQPDGYVEYINQRIQNYLCCTQEEMLGWKWQNWVHPEDLSKCLDAWQNSIVTGEPLELEFRWYRVTDRTYRWHLARAVPQRDQDGTILNWFGTNTDIHDLKVAEAALRQTQAELQAILDNSPAIIYVVDTQNRFLLVNSQYEKVFKFSKQQVKGKSIYKFFLHHIADEFAKNNHNVLTTGRPIEAEEIVPQDDGLHTYLSVKFPLKDANGVPRAICGISTDITDRKRTEANLRLRDRAIAASSNGIVICDARLPNLPIIYANPAFKHITGYSPEEVIGRSCRFLQGNDTNQPEIQELKNAIQQAKNCTVVLRNYRQDGSLFWNELSISPVFDVNGNCTHYVGIQNDITERKQSEMALMVSQRRQQYLLSATPAVIYTCKPYEDYDITFMSENVTAMLGYEAEEFIENSKFWCDRIHPEDKSHVFTEAANLFEQGECICEYRFLHKNGNYIWVYDQSKLVRDDTGKPLEIVGYWSDISKRKQLEEELRTALETEKELNELKSRFVTVISHEFRTPLSTILSSSELVEHYHHKWTEEKLLSHIHRIQHSVKHMTEMLNDVLVIGKAEVGRIDFKPTLLDLVEYCRDLLQELQQDVNTEHAIAFDCEYESISCHMDQKLLGHILRNLLTNAIKYSPNNSIITFTITYQEDRVVFEIKDQGIGIPQEDLPHLFESFHRAANVGNIPGTGLGLTIVKKCIDLHQGEIFVNSEVGVGTTFTVTLPLQNC</sequence>
<feature type="domain" description="Histidine kinase" evidence="11">
    <location>
        <begin position="823"/>
        <end position="1039"/>
    </location>
</feature>
<keyword evidence="16" id="KW-1185">Reference proteome</keyword>
<dbReference type="InterPro" id="IPR013655">
    <property type="entry name" value="PAS_fold_3"/>
</dbReference>
<dbReference type="CDD" id="cd00130">
    <property type="entry name" value="PAS"/>
    <property type="match status" value="5"/>
</dbReference>
<dbReference type="Pfam" id="PF13426">
    <property type="entry name" value="PAS_9"/>
    <property type="match status" value="2"/>
</dbReference>
<dbReference type="AlphaFoldDB" id="A0A2N6K6H2"/>
<dbReference type="PROSITE" id="PS51371">
    <property type="entry name" value="CBS"/>
    <property type="match status" value="2"/>
</dbReference>
<dbReference type="SMART" id="SM00091">
    <property type="entry name" value="PAS"/>
    <property type="match status" value="5"/>
</dbReference>
<organism evidence="15 16">
    <name type="scientific">Fischerella muscicola CCMEE 5323</name>
    <dbReference type="NCBI Taxonomy" id="2019572"/>
    <lineage>
        <taxon>Bacteria</taxon>
        <taxon>Bacillati</taxon>
        <taxon>Cyanobacteriota</taxon>
        <taxon>Cyanophyceae</taxon>
        <taxon>Nostocales</taxon>
        <taxon>Hapalosiphonaceae</taxon>
        <taxon>Fischerella</taxon>
    </lineage>
</organism>
<dbReference type="EC" id="2.7.13.3" evidence="2"/>
<dbReference type="FunFam" id="3.30.565.10:FF:000037">
    <property type="entry name" value="Hybrid sensor histidine kinase/response regulator"/>
    <property type="match status" value="1"/>
</dbReference>
<feature type="coiled-coil region" evidence="10">
    <location>
        <begin position="276"/>
        <end position="303"/>
    </location>
</feature>
<dbReference type="GO" id="GO:0005524">
    <property type="term" value="F:ATP binding"/>
    <property type="evidence" value="ECO:0007669"/>
    <property type="project" value="UniProtKB-KW"/>
</dbReference>
<feature type="domain" description="PAC" evidence="13">
    <location>
        <begin position="753"/>
        <end position="805"/>
    </location>
</feature>
<dbReference type="NCBIfam" id="TIGR00229">
    <property type="entry name" value="sensory_box"/>
    <property type="match status" value="5"/>
</dbReference>
<dbReference type="InterPro" id="IPR052162">
    <property type="entry name" value="Sensor_kinase/Photoreceptor"/>
</dbReference>
<dbReference type="SUPFAM" id="SSF55785">
    <property type="entry name" value="PYP-like sensor domain (PAS domain)"/>
    <property type="match status" value="5"/>
</dbReference>
<dbReference type="InterPro" id="IPR000644">
    <property type="entry name" value="CBS_dom"/>
</dbReference>
<dbReference type="InterPro" id="IPR036097">
    <property type="entry name" value="HisK_dim/P_sf"/>
</dbReference>
<dbReference type="SMART" id="SM00388">
    <property type="entry name" value="HisKA"/>
    <property type="match status" value="1"/>
</dbReference>
<feature type="domain" description="PAC" evidence="13">
    <location>
        <begin position="622"/>
        <end position="676"/>
    </location>
</feature>
<dbReference type="InterPro" id="IPR013656">
    <property type="entry name" value="PAS_4"/>
</dbReference>
<dbReference type="InterPro" id="IPR035965">
    <property type="entry name" value="PAS-like_dom_sf"/>
</dbReference>
<dbReference type="SMART" id="SM00086">
    <property type="entry name" value="PAC"/>
    <property type="match status" value="4"/>
</dbReference>
<protein>
    <recommendedName>
        <fullName evidence="2">histidine kinase</fullName>
        <ecNumber evidence="2">2.7.13.3</ecNumber>
    </recommendedName>
</protein>
<dbReference type="InterPro" id="IPR000700">
    <property type="entry name" value="PAS-assoc_C"/>
</dbReference>
<evidence type="ECO:0000259" key="13">
    <source>
        <dbReference type="PROSITE" id="PS50113"/>
    </source>
</evidence>
<dbReference type="InterPro" id="IPR046342">
    <property type="entry name" value="CBS_dom_sf"/>
</dbReference>
<evidence type="ECO:0000313" key="16">
    <source>
        <dbReference type="Proteomes" id="UP000235036"/>
    </source>
</evidence>
<dbReference type="InterPro" id="IPR004358">
    <property type="entry name" value="Sig_transdc_His_kin-like_C"/>
</dbReference>
<keyword evidence="6 15" id="KW-0418">Kinase</keyword>
<keyword evidence="7" id="KW-0067">ATP-binding</keyword>
<dbReference type="PANTHER" id="PTHR43304">
    <property type="entry name" value="PHYTOCHROME-LIKE PROTEIN CPH1"/>
    <property type="match status" value="1"/>
</dbReference>
<dbReference type="SUPFAM" id="SSF47384">
    <property type="entry name" value="Homodimeric domain of signal transducing histidine kinase"/>
    <property type="match status" value="1"/>
</dbReference>
<dbReference type="EMBL" id="NRQW01000116">
    <property type="protein sequence ID" value="PLZ92498.1"/>
    <property type="molecule type" value="Genomic_DNA"/>
</dbReference>
<dbReference type="Proteomes" id="UP000235036">
    <property type="component" value="Unassembled WGS sequence"/>
</dbReference>
<evidence type="ECO:0000259" key="14">
    <source>
        <dbReference type="PROSITE" id="PS51371"/>
    </source>
</evidence>
<dbReference type="Pfam" id="PF00512">
    <property type="entry name" value="HisKA"/>
    <property type="match status" value="1"/>
</dbReference>
<feature type="domain" description="PAS" evidence="12">
    <location>
        <begin position="156"/>
        <end position="233"/>
    </location>
</feature>
<dbReference type="CDD" id="cd00075">
    <property type="entry name" value="HATPase"/>
    <property type="match status" value="1"/>
</dbReference>
<evidence type="ECO:0000256" key="7">
    <source>
        <dbReference type="ARBA" id="ARBA00022840"/>
    </source>
</evidence>
<feature type="domain" description="PAS" evidence="12">
    <location>
        <begin position="548"/>
        <end position="621"/>
    </location>
</feature>
<gene>
    <name evidence="15" type="ORF">CEN44_05775</name>
</gene>
<dbReference type="InterPro" id="IPR001610">
    <property type="entry name" value="PAC"/>
</dbReference>
<reference evidence="15 16" key="1">
    <citation type="submission" date="2017-08" db="EMBL/GenBank/DDBJ databases">
        <title>Genomes of Fischerella (Mastigocladus) sp. strains.</title>
        <authorList>
            <person name="Miller S.R."/>
        </authorList>
    </citation>
    <scope>NUCLEOTIDE SEQUENCE [LARGE SCALE GENOMIC DNA]</scope>
    <source>
        <strain evidence="15 16">CCMEE 5323</strain>
    </source>
</reference>
<evidence type="ECO:0000256" key="10">
    <source>
        <dbReference type="SAM" id="Coils"/>
    </source>
</evidence>
<dbReference type="Pfam" id="PF00571">
    <property type="entry name" value="CBS"/>
    <property type="match status" value="1"/>
</dbReference>
<evidence type="ECO:0000256" key="3">
    <source>
        <dbReference type="ARBA" id="ARBA00022553"/>
    </source>
</evidence>
<keyword evidence="8" id="KW-0902">Two-component regulatory system</keyword>
<dbReference type="GO" id="GO:0000155">
    <property type="term" value="F:phosphorelay sensor kinase activity"/>
    <property type="evidence" value="ECO:0007669"/>
    <property type="project" value="InterPro"/>
</dbReference>
<dbReference type="InterPro" id="IPR005467">
    <property type="entry name" value="His_kinase_dom"/>
</dbReference>
<evidence type="ECO:0000256" key="6">
    <source>
        <dbReference type="ARBA" id="ARBA00022777"/>
    </source>
</evidence>
<dbReference type="SMART" id="SM00387">
    <property type="entry name" value="HATPase_c"/>
    <property type="match status" value="1"/>
</dbReference>
<dbReference type="PROSITE" id="PS50112">
    <property type="entry name" value="PAS"/>
    <property type="match status" value="5"/>
</dbReference>
<dbReference type="SUPFAM" id="SSF54631">
    <property type="entry name" value="CBS-domain pair"/>
    <property type="match status" value="1"/>
</dbReference>
<evidence type="ECO:0000313" key="15">
    <source>
        <dbReference type="EMBL" id="PLZ92498.1"/>
    </source>
</evidence>
<evidence type="ECO:0000256" key="2">
    <source>
        <dbReference type="ARBA" id="ARBA00012438"/>
    </source>
</evidence>
<dbReference type="RefSeq" id="WP_102204961.1">
    <property type="nucleotide sequence ID" value="NZ_CAWNVR010000168.1"/>
</dbReference>
<feature type="domain" description="PAS" evidence="12">
    <location>
        <begin position="427"/>
        <end position="497"/>
    </location>
</feature>
<keyword evidence="5" id="KW-0547">Nucleotide-binding</keyword>
<feature type="domain" description="PAC" evidence="13">
    <location>
        <begin position="373"/>
        <end position="426"/>
    </location>
</feature>
<evidence type="ECO:0000256" key="4">
    <source>
        <dbReference type="ARBA" id="ARBA00022679"/>
    </source>
</evidence>
<comment type="catalytic activity">
    <reaction evidence="1">
        <text>ATP + protein L-histidine = ADP + protein N-phospho-L-histidine.</text>
        <dbReference type="EC" id="2.7.13.3"/>
    </reaction>
</comment>
<dbReference type="Pfam" id="PF08447">
    <property type="entry name" value="PAS_3"/>
    <property type="match status" value="2"/>
</dbReference>
<dbReference type="InterPro" id="IPR003661">
    <property type="entry name" value="HisK_dim/P_dom"/>
</dbReference>
<dbReference type="PRINTS" id="PR00344">
    <property type="entry name" value="BCTRLSENSOR"/>
</dbReference>
<keyword evidence="3" id="KW-0597">Phosphoprotein</keyword>
<dbReference type="InterPro" id="IPR036890">
    <property type="entry name" value="HATPase_C_sf"/>
</dbReference>
<dbReference type="Pfam" id="PF02518">
    <property type="entry name" value="HATPase_c"/>
    <property type="match status" value="1"/>
</dbReference>
<keyword evidence="10" id="KW-0175">Coiled coil</keyword>
<feature type="domain" description="PAS" evidence="12">
    <location>
        <begin position="300"/>
        <end position="370"/>
    </location>
</feature>
<feature type="domain" description="CBS" evidence="14">
    <location>
        <begin position="86"/>
        <end position="147"/>
    </location>
</feature>
<feature type="domain" description="PAC" evidence="13">
    <location>
        <begin position="498"/>
        <end position="551"/>
    </location>
</feature>
<evidence type="ECO:0000256" key="9">
    <source>
        <dbReference type="PROSITE-ProRule" id="PRU00703"/>
    </source>
</evidence>
<dbReference type="InterPro" id="IPR000014">
    <property type="entry name" value="PAS"/>
</dbReference>
<dbReference type="Pfam" id="PF08448">
    <property type="entry name" value="PAS_4"/>
    <property type="match status" value="1"/>
</dbReference>